<evidence type="ECO:0000256" key="6">
    <source>
        <dbReference type="SAM" id="MobiDB-lite"/>
    </source>
</evidence>
<dbReference type="Gene3D" id="1.25.40.10">
    <property type="entry name" value="Tetratricopeptide repeat domain"/>
    <property type="match status" value="3"/>
</dbReference>
<evidence type="ECO:0000313" key="7">
    <source>
        <dbReference type="EMBL" id="OCF51410.1"/>
    </source>
</evidence>
<dbReference type="PANTHER" id="PTHR47447:SF17">
    <property type="entry name" value="OS12G0638900 PROTEIN"/>
    <property type="match status" value="1"/>
</dbReference>
<evidence type="ECO:0000256" key="2">
    <source>
        <dbReference type="ARBA" id="ARBA00022737"/>
    </source>
</evidence>
<dbReference type="EMBL" id="KV700115">
    <property type="protein sequence ID" value="OCF51410.1"/>
    <property type="molecule type" value="Genomic_DNA"/>
</dbReference>
<reference evidence="8" key="4">
    <citation type="submission" date="2024-02" db="EMBL/GenBank/DDBJ databases">
        <title>Comparative genomics of Cryptococcus and Kwoniella reveals pathogenesis evolution and contrasting modes of karyotype evolution via chromosome fusion or intercentromeric recombination.</title>
        <authorList>
            <person name="Coelho M.A."/>
            <person name="David-Palma M."/>
            <person name="Shea T."/>
            <person name="Bowers K."/>
            <person name="McGinley-Smith S."/>
            <person name="Mohammad A.W."/>
            <person name="Gnirke A."/>
            <person name="Yurkov A.M."/>
            <person name="Nowrousian M."/>
            <person name="Sun S."/>
            <person name="Cuomo C.A."/>
            <person name="Heitman J."/>
        </authorList>
    </citation>
    <scope>NUCLEOTIDE SEQUENCE</scope>
    <source>
        <strain evidence="8">CBS 10737</strain>
    </source>
</reference>
<feature type="compositionally biased region" description="Basic and acidic residues" evidence="6">
    <location>
        <begin position="48"/>
        <end position="58"/>
    </location>
</feature>
<feature type="compositionally biased region" description="Low complexity" evidence="6">
    <location>
        <begin position="32"/>
        <end position="43"/>
    </location>
</feature>
<reference evidence="7" key="3">
    <citation type="submission" date="2016-07" db="EMBL/GenBank/DDBJ databases">
        <title>Evolution of pathogenesis and genome organization in the Tremellales.</title>
        <authorList>
            <person name="Cuomo C."/>
            <person name="Litvintseva A."/>
            <person name="Heitman J."/>
            <person name="Chen Y."/>
            <person name="Sun S."/>
            <person name="Springer D."/>
            <person name="Dromer F."/>
            <person name="Young S."/>
            <person name="Zeng Q."/>
            <person name="Chapman S."/>
            <person name="Gujja S."/>
            <person name="Saif S."/>
            <person name="Birren B."/>
        </authorList>
    </citation>
    <scope>NUCLEOTIDE SEQUENCE</scope>
    <source>
        <strain evidence="7">CBS 10737</strain>
    </source>
</reference>
<proteinExistence type="inferred from homology"/>
<evidence type="ECO:0000256" key="4">
    <source>
        <dbReference type="ARBA" id="ARBA00044511"/>
    </source>
</evidence>
<dbReference type="OrthoDB" id="185373at2759"/>
<keyword evidence="9" id="KW-1185">Reference proteome</keyword>
<feature type="repeat" description="PPR" evidence="5">
    <location>
        <begin position="359"/>
        <end position="393"/>
    </location>
</feature>
<sequence>MLSSTRQVCARRLAPSFPPALPAESSRQAILRAAARSSPSNSRCIQSDSRRSSSDVPKHKATRGISSGLTSSAALALAEDNRQYPAHHHRQTWQNQEGRSTSDQSPRSDDPAEEYTLDPPAEKLSPAWLDSWLHTYDLSSLPPSPLPPLETFRGLIFSQPLLALLTLTKLSQDDFRRIQHKELRNLMHGVVTVLRDRPILLNRLNEAEVSKALRILRAILFSLPTGEKGYKDAYKGNYFQGQILSHFLRLCSIMKQPRLFRSVFHERMREQMSRSSSSPNSLVQGKYKAILQFDVIARNLALQQDWKLLSDLFDPSTFPHQYYTSDLLAFYLQSHFGTFQSATVPRGFELYAQLNLKPTAVAYNHLIQAYLEMGDLPMAREIVREANSNGISDHATQQLAILRGYRALGYDVDLEKRVLYDVERLGIPLSARLLNALIRLRLEAEDYAAAKQLLAKFDLADWAKTSDKEASQLVQPNLATAGLVFDLYSTTGDLQDIRILWTDMKAGHTVINDQTIHTLLRALNSLGLLDEAISILQPSSDSEWSLPKGVKPGIASLNYLIGQLGRQRGLQGLEYGLSLLHQTGVPPDDLTLKTVVDFVKASVQHKPIELAYLVDHVTRSSNLKPTQSLLDSILQSAINAVARSQSRALEPSSLKNTFSPTAGMNLSPKFHKSLEGILESLKSVDSKSGSRSLVNRLRYDAMTSARIQNLPSARIVWNSMIQRGYKPKENHFNALIQGYSSAGLLYQAQDLFLLANQIGYEPTKSMYLSLLVGWGRMNRPSNSRKIYEKIKSTFSVNSTQKQDLEILTAMVQAYNNSKMYHEAALLCYTDLKELNVMLDRKAINVACQALRGIGDLKGCLELLSVYGPALDPISRRIIRGIKNYQKKILGLIIPSEVHSDINKTLKETEQLVNLIEDPKQLERNSEKIKKDQEILRMAEELLEKDDLARPVETRRWIRLNKGVRKRFKRAVIGPSEVKPNEKVLMRKIVYDEKLISPHLKGKRRARCIRSIKRQHIRKEKSTNFGEIKVGEDASKMRQDRLRLQRNKSSIEQTNA</sequence>
<feature type="region of interest" description="Disordered" evidence="6">
    <location>
        <begin position="1029"/>
        <end position="1055"/>
    </location>
</feature>
<evidence type="ECO:0000256" key="5">
    <source>
        <dbReference type="PROSITE-ProRule" id="PRU00708"/>
    </source>
</evidence>
<keyword evidence="2" id="KW-0677">Repeat</keyword>
<reference evidence="8" key="2">
    <citation type="submission" date="2013-07" db="EMBL/GenBank/DDBJ databases">
        <authorList>
            <consortium name="The Broad Institute Genome Sequencing Platform"/>
            <person name="Cuomo C."/>
            <person name="Litvintseva A."/>
            <person name="Chen Y."/>
            <person name="Heitman J."/>
            <person name="Sun S."/>
            <person name="Springer D."/>
            <person name="Dromer F."/>
            <person name="Young S.K."/>
            <person name="Zeng Q."/>
            <person name="Gargeya S."/>
            <person name="Fitzgerald M."/>
            <person name="Abouelleil A."/>
            <person name="Alvarado L."/>
            <person name="Berlin A.M."/>
            <person name="Chapman S.B."/>
            <person name="Dewar J."/>
            <person name="Goldberg J."/>
            <person name="Griggs A."/>
            <person name="Gujja S."/>
            <person name="Hansen M."/>
            <person name="Howarth C."/>
            <person name="Imamovic A."/>
            <person name="Larimer J."/>
            <person name="McCowan C."/>
            <person name="Murphy C."/>
            <person name="Pearson M."/>
            <person name="Priest M."/>
            <person name="Roberts A."/>
            <person name="Saif S."/>
            <person name="Shea T."/>
            <person name="Sykes S."/>
            <person name="Wortman J."/>
            <person name="Nusbaum C."/>
            <person name="Birren B."/>
        </authorList>
    </citation>
    <scope>NUCLEOTIDE SEQUENCE</scope>
    <source>
        <strain evidence="8">CBS 10737</strain>
    </source>
</reference>
<evidence type="ECO:0008006" key="10">
    <source>
        <dbReference type="Google" id="ProtNLM"/>
    </source>
</evidence>
<name>A0A1B9I789_9TREE</name>
<organism evidence="7">
    <name type="scientific">Kwoniella pini CBS 10737</name>
    <dbReference type="NCBI Taxonomy" id="1296096"/>
    <lineage>
        <taxon>Eukaryota</taxon>
        <taxon>Fungi</taxon>
        <taxon>Dikarya</taxon>
        <taxon>Basidiomycota</taxon>
        <taxon>Agaricomycotina</taxon>
        <taxon>Tremellomycetes</taxon>
        <taxon>Tremellales</taxon>
        <taxon>Cryptococcaceae</taxon>
        <taxon>Kwoniella</taxon>
    </lineage>
</organism>
<dbReference type="Pfam" id="PF13812">
    <property type="entry name" value="PPR_3"/>
    <property type="match status" value="1"/>
</dbReference>
<feature type="compositionally biased region" description="Polar residues" evidence="6">
    <location>
        <begin position="1046"/>
        <end position="1055"/>
    </location>
</feature>
<evidence type="ECO:0000313" key="9">
    <source>
        <dbReference type="Proteomes" id="UP000094020"/>
    </source>
</evidence>
<feature type="compositionally biased region" description="Basic and acidic residues" evidence="6">
    <location>
        <begin position="1029"/>
        <end position="1042"/>
    </location>
</feature>
<dbReference type="PANTHER" id="PTHR47447">
    <property type="entry name" value="OS03G0856100 PROTEIN"/>
    <property type="match status" value="1"/>
</dbReference>
<dbReference type="InterPro" id="IPR002885">
    <property type="entry name" value="PPR_rpt"/>
</dbReference>
<feature type="region of interest" description="Disordered" evidence="6">
    <location>
        <begin position="84"/>
        <end position="120"/>
    </location>
</feature>
<dbReference type="Pfam" id="PF01535">
    <property type="entry name" value="PPR"/>
    <property type="match status" value="1"/>
</dbReference>
<gene>
    <name evidence="7" type="ORF">I206_02124</name>
    <name evidence="8" type="ORF">I206_104590</name>
</gene>
<dbReference type="PROSITE" id="PS51375">
    <property type="entry name" value="PPR"/>
    <property type="match status" value="1"/>
</dbReference>
<evidence type="ECO:0000256" key="3">
    <source>
        <dbReference type="ARBA" id="ARBA00044493"/>
    </source>
</evidence>
<dbReference type="GeneID" id="30170493"/>
<protein>
    <recommendedName>
        <fullName evidence="10">Pentatricopeptide repeat domain-containing protein</fullName>
    </recommendedName>
</protein>
<comment type="similarity">
    <text evidence="1">Belongs to the CCM1 family.</text>
</comment>
<dbReference type="Proteomes" id="UP000094020">
    <property type="component" value="Chromosome 6"/>
</dbReference>
<comment type="subunit">
    <text evidence="4">Binds to mitochondrial small subunit 15S rRNA.</text>
</comment>
<evidence type="ECO:0000256" key="1">
    <source>
        <dbReference type="ARBA" id="ARBA00006192"/>
    </source>
</evidence>
<evidence type="ECO:0000313" key="8">
    <source>
        <dbReference type="EMBL" id="WWC70639.1"/>
    </source>
</evidence>
<dbReference type="InterPro" id="IPR011990">
    <property type="entry name" value="TPR-like_helical_dom_sf"/>
</dbReference>
<feature type="compositionally biased region" description="Polar residues" evidence="6">
    <location>
        <begin position="92"/>
        <end position="105"/>
    </location>
</feature>
<feature type="region of interest" description="Disordered" evidence="6">
    <location>
        <begin position="13"/>
        <end position="67"/>
    </location>
</feature>
<accession>A0A1B9I789</accession>
<dbReference type="RefSeq" id="XP_019012629.1">
    <property type="nucleotide sequence ID" value="XM_019153889.1"/>
</dbReference>
<comment type="function">
    <text evidence="3">Regulates mitochondrial small subunit maturation by controlling 15S rRNA 5'-end processing. Localizes to the 5' precursor of the 15S rRNA in a position that is subsequently occupied by mS47 in the mature yeast mtSSU. Uses structure and sequence-specific RNA recognition, binding to a single-stranded region of the precursor and specifically recognizing bases -6 to -1. The exchange of Ccm1 for mS47 is coupled to the irreversible removal of precursor rRNA that is accompanied by conformational changes of the mitoribosomal proteins uS5m and mS26. These conformational changes signal completion of 5'-end rRNA processing through protection of the mature 5'-end of the 15S rRNA and stabilization of mS47. The removal of the 5' precursor together with the dissociation of Ccm1 may be catalyzed by the 5'-3' exoribonuclease Pet127. Involved in the specific removal of group I introns in mitochondrial encoded transcripts.</text>
</comment>
<dbReference type="AlphaFoldDB" id="A0A1B9I789"/>
<dbReference type="EMBL" id="CP144524">
    <property type="protein sequence ID" value="WWC70639.1"/>
    <property type="molecule type" value="Genomic_DNA"/>
</dbReference>
<reference evidence="7" key="1">
    <citation type="submission" date="2013-07" db="EMBL/GenBank/DDBJ databases">
        <title>The Genome Sequence of Cryptococcus pinus CBS10737.</title>
        <authorList>
            <consortium name="The Broad Institute Genome Sequencing Platform"/>
            <person name="Cuomo C."/>
            <person name="Litvintseva A."/>
            <person name="Chen Y."/>
            <person name="Heitman J."/>
            <person name="Sun S."/>
            <person name="Springer D."/>
            <person name="Dromer F."/>
            <person name="Young S.K."/>
            <person name="Zeng Q."/>
            <person name="Gargeya S."/>
            <person name="Fitzgerald M."/>
            <person name="Abouelleil A."/>
            <person name="Alvarado L."/>
            <person name="Berlin A.M."/>
            <person name="Chapman S.B."/>
            <person name="Dewar J."/>
            <person name="Goldberg J."/>
            <person name="Griggs A."/>
            <person name="Gujja S."/>
            <person name="Hansen M."/>
            <person name="Howarth C."/>
            <person name="Imamovic A."/>
            <person name="Larimer J."/>
            <person name="McCowan C."/>
            <person name="Murphy C."/>
            <person name="Pearson M."/>
            <person name="Priest M."/>
            <person name="Roberts A."/>
            <person name="Saif S."/>
            <person name="Shea T."/>
            <person name="Sykes S."/>
            <person name="Wortman J."/>
            <person name="Nusbaum C."/>
            <person name="Birren B."/>
        </authorList>
    </citation>
    <scope>NUCLEOTIDE SEQUENCE [LARGE SCALE GENOMIC DNA]</scope>
    <source>
        <strain evidence="7">CBS 10737</strain>
    </source>
</reference>
<dbReference type="KEGG" id="kpin:30170493"/>
<dbReference type="STRING" id="1296096.A0A1B9I789"/>